<comment type="caution">
    <text evidence="5">The sequence shown here is derived from an EMBL/GenBank/DDBJ whole genome shotgun (WGS) entry which is preliminary data.</text>
</comment>
<evidence type="ECO:0000313" key="6">
    <source>
        <dbReference type="Proteomes" id="UP000522163"/>
    </source>
</evidence>
<dbReference type="PANTHER" id="PTHR43343:SF3">
    <property type="entry name" value="PROTEASE DO-LIKE 8, CHLOROPLASTIC"/>
    <property type="match status" value="1"/>
</dbReference>
<proteinExistence type="predicted"/>
<dbReference type="InterPro" id="IPR051201">
    <property type="entry name" value="Chloro_Bact_Ser_Proteases"/>
</dbReference>
<evidence type="ECO:0000256" key="2">
    <source>
        <dbReference type="ARBA" id="ARBA00022801"/>
    </source>
</evidence>
<dbReference type="InterPro" id="IPR036034">
    <property type="entry name" value="PDZ_sf"/>
</dbReference>
<dbReference type="Pfam" id="PF17820">
    <property type="entry name" value="PDZ_6"/>
    <property type="match status" value="1"/>
</dbReference>
<name>A0A7W9SDA5_9FIRM</name>
<organism evidence="5 6">
    <name type="scientific">Oribacterium sinus</name>
    <dbReference type="NCBI Taxonomy" id="237576"/>
    <lineage>
        <taxon>Bacteria</taxon>
        <taxon>Bacillati</taxon>
        <taxon>Bacillota</taxon>
        <taxon>Clostridia</taxon>
        <taxon>Lachnospirales</taxon>
        <taxon>Lachnospiraceae</taxon>
        <taxon>Oribacterium</taxon>
    </lineage>
</organism>
<dbReference type="PRINTS" id="PR00834">
    <property type="entry name" value="PROTEASES2C"/>
</dbReference>
<dbReference type="GeneID" id="85013607"/>
<dbReference type="InterPro" id="IPR041489">
    <property type="entry name" value="PDZ_6"/>
</dbReference>
<keyword evidence="1 5" id="KW-0645">Protease</keyword>
<keyword evidence="3" id="KW-1133">Transmembrane helix</keyword>
<dbReference type="AlphaFoldDB" id="A0A7W9SDA5"/>
<reference evidence="5 6" key="1">
    <citation type="submission" date="2020-08" db="EMBL/GenBank/DDBJ databases">
        <title>Genomic Encyclopedia of Type Strains, Phase IV (KMG-IV): sequencing the most valuable type-strain genomes for metagenomic binning, comparative biology and taxonomic classification.</title>
        <authorList>
            <person name="Goeker M."/>
        </authorList>
    </citation>
    <scope>NUCLEOTIDE SEQUENCE [LARGE SCALE GENOMIC DNA]</scope>
    <source>
        <strain evidence="5 6">DSM 17245</strain>
    </source>
</reference>
<protein>
    <submittedName>
        <fullName evidence="5">S1-C subfamily serine protease</fullName>
    </submittedName>
</protein>
<dbReference type="Gene3D" id="2.30.42.10">
    <property type="match status" value="1"/>
</dbReference>
<dbReference type="Gene3D" id="2.40.10.120">
    <property type="match status" value="1"/>
</dbReference>
<dbReference type="PROSITE" id="PS50106">
    <property type="entry name" value="PDZ"/>
    <property type="match status" value="1"/>
</dbReference>
<dbReference type="InterPro" id="IPR001940">
    <property type="entry name" value="Peptidase_S1C"/>
</dbReference>
<accession>A0A7W9SDA5</accession>
<gene>
    <name evidence="5" type="ORF">HNQ46_000033</name>
</gene>
<dbReference type="SUPFAM" id="SSF50156">
    <property type="entry name" value="PDZ domain-like"/>
    <property type="match status" value="1"/>
</dbReference>
<dbReference type="PANTHER" id="PTHR43343">
    <property type="entry name" value="PEPTIDASE S12"/>
    <property type="match status" value="1"/>
</dbReference>
<dbReference type="InterPro" id="IPR001478">
    <property type="entry name" value="PDZ"/>
</dbReference>
<sequence>MEEHFIREKIVGPKGKWKKRLKKAVLILLSGGLFGIAAAFSFFFLGKRLSQGEAEQAKESIALVEESTEAASESTAETEAIEDVVQSELQKFDFSVSSYDSLMSNAKTLISEGEKSLVEVSIHTPGEDSLSEANQHCTGVILKKTKEEAVILFLEEAKAGAGYEVTFNREKKLPATLRGKSGRDRWVVLTVELSSLTDKEWEKIQEMPRGNSRLLQKGDTVLLLGSPLGQAYSSALSTIGVLSYDKASEDRVGEEIKMQFSGEENSTAFVLNTKGEWVGFYTEAEDRKAGRQIIGISDALESLERLSNGGILPYFGVKIQNSSKTMKELGIPEGVYVTEVVEDSPAYSVGILPGDIIIKLNGKSVDTGKAFQDTLQEQAEGAVVPVELLRYNGKEYVELVLSCPIQAR</sequence>
<feature type="transmembrane region" description="Helical" evidence="3">
    <location>
        <begin position="24"/>
        <end position="45"/>
    </location>
</feature>
<keyword evidence="3" id="KW-0472">Membrane</keyword>
<dbReference type="EMBL" id="JACHHH010000001">
    <property type="protein sequence ID" value="MBB6040072.1"/>
    <property type="molecule type" value="Genomic_DNA"/>
</dbReference>
<evidence type="ECO:0000256" key="3">
    <source>
        <dbReference type="SAM" id="Phobius"/>
    </source>
</evidence>
<evidence type="ECO:0000259" key="4">
    <source>
        <dbReference type="PROSITE" id="PS50106"/>
    </source>
</evidence>
<dbReference type="SMART" id="SM00228">
    <property type="entry name" value="PDZ"/>
    <property type="match status" value="1"/>
</dbReference>
<keyword evidence="2" id="KW-0378">Hydrolase</keyword>
<dbReference type="RefSeq" id="WP_183681377.1">
    <property type="nucleotide sequence ID" value="NZ_JACHHH010000001.1"/>
</dbReference>
<keyword evidence="3" id="KW-0812">Transmembrane</keyword>
<dbReference type="Proteomes" id="UP000522163">
    <property type="component" value="Unassembled WGS sequence"/>
</dbReference>
<dbReference type="GO" id="GO:0006508">
    <property type="term" value="P:proteolysis"/>
    <property type="evidence" value="ECO:0007669"/>
    <property type="project" value="UniProtKB-KW"/>
</dbReference>
<dbReference type="GO" id="GO:0004252">
    <property type="term" value="F:serine-type endopeptidase activity"/>
    <property type="evidence" value="ECO:0007669"/>
    <property type="project" value="InterPro"/>
</dbReference>
<evidence type="ECO:0000313" key="5">
    <source>
        <dbReference type="EMBL" id="MBB6040072.1"/>
    </source>
</evidence>
<feature type="domain" description="PDZ" evidence="4">
    <location>
        <begin position="300"/>
        <end position="365"/>
    </location>
</feature>
<evidence type="ECO:0000256" key="1">
    <source>
        <dbReference type="ARBA" id="ARBA00022670"/>
    </source>
</evidence>